<proteinExistence type="predicted"/>
<feature type="domain" description="STAS" evidence="1">
    <location>
        <begin position="57"/>
        <end position="169"/>
    </location>
</feature>
<dbReference type="SUPFAM" id="SSF52091">
    <property type="entry name" value="SpoIIaa-like"/>
    <property type="match status" value="1"/>
</dbReference>
<sequence length="169" mass="17285">MSTEPADSATEAEAIAAAADRTAPAVDAAAALSAPAGNTGTDWAPAASGFADDDYFALVTARPRADAIVITVRGPLDYETSDDLLTTVTEELNTPPAAAGLSLDLAGLTVCDSMGLAALLTIRRRTAASGLPLRLLHRPDTLDRLLDLTGTTEYLLGDEHDGPGEHGGS</sequence>
<dbReference type="Proteomes" id="UP000749040">
    <property type="component" value="Unassembled WGS sequence"/>
</dbReference>
<dbReference type="PANTHER" id="PTHR33495:SF2">
    <property type="entry name" value="ANTI-SIGMA FACTOR ANTAGONIST TM_1081-RELATED"/>
    <property type="match status" value="1"/>
</dbReference>
<evidence type="ECO:0000259" key="1">
    <source>
        <dbReference type="PROSITE" id="PS50801"/>
    </source>
</evidence>
<dbReference type="RefSeq" id="WP_205360964.1">
    <property type="nucleotide sequence ID" value="NZ_JADKYB010000019.1"/>
</dbReference>
<dbReference type="CDD" id="cd07043">
    <property type="entry name" value="STAS_anti-anti-sigma_factors"/>
    <property type="match status" value="1"/>
</dbReference>
<protein>
    <submittedName>
        <fullName evidence="2">STAS domain-containing protein</fullName>
    </submittedName>
</protein>
<dbReference type="Pfam" id="PF01740">
    <property type="entry name" value="STAS"/>
    <property type="match status" value="1"/>
</dbReference>
<reference evidence="2 3" key="1">
    <citation type="submission" date="2021-01" db="EMBL/GenBank/DDBJ databases">
        <title>Streptomyces acididurans sp. nov., isolated from a peat swamp forest soil.</title>
        <authorList>
            <person name="Chantavorakit T."/>
            <person name="Duangmal K."/>
        </authorList>
    </citation>
    <scope>NUCLEOTIDE SEQUENCE [LARGE SCALE GENOMIC DNA]</scope>
    <source>
        <strain evidence="2 3">KK5PA1</strain>
    </source>
</reference>
<comment type="caution">
    <text evidence="2">The sequence shown here is derived from an EMBL/GenBank/DDBJ whole genome shotgun (WGS) entry which is preliminary data.</text>
</comment>
<dbReference type="InterPro" id="IPR036513">
    <property type="entry name" value="STAS_dom_sf"/>
</dbReference>
<dbReference type="EMBL" id="JADKYB010000019">
    <property type="protein sequence ID" value="MBM9508695.1"/>
    <property type="molecule type" value="Genomic_DNA"/>
</dbReference>
<dbReference type="InterPro" id="IPR002645">
    <property type="entry name" value="STAS_dom"/>
</dbReference>
<evidence type="ECO:0000313" key="3">
    <source>
        <dbReference type="Proteomes" id="UP000749040"/>
    </source>
</evidence>
<dbReference type="Gene3D" id="3.30.750.24">
    <property type="entry name" value="STAS domain"/>
    <property type="match status" value="1"/>
</dbReference>
<dbReference type="PANTHER" id="PTHR33495">
    <property type="entry name" value="ANTI-SIGMA FACTOR ANTAGONIST TM_1081-RELATED-RELATED"/>
    <property type="match status" value="1"/>
</dbReference>
<name>A0ABS2TZD7_9ACTN</name>
<evidence type="ECO:0000313" key="2">
    <source>
        <dbReference type="EMBL" id="MBM9508695.1"/>
    </source>
</evidence>
<gene>
    <name evidence="2" type="ORF">ITX44_29905</name>
</gene>
<organism evidence="2 3">
    <name type="scientific">Actinacidiphila acididurans</name>
    <dbReference type="NCBI Taxonomy" id="2784346"/>
    <lineage>
        <taxon>Bacteria</taxon>
        <taxon>Bacillati</taxon>
        <taxon>Actinomycetota</taxon>
        <taxon>Actinomycetes</taxon>
        <taxon>Kitasatosporales</taxon>
        <taxon>Streptomycetaceae</taxon>
        <taxon>Actinacidiphila</taxon>
    </lineage>
</organism>
<dbReference type="PROSITE" id="PS50801">
    <property type="entry name" value="STAS"/>
    <property type="match status" value="1"/>
</dbReference>
<keyword evidence="3" id="KW-1185">Reference proteome</keyword>
<accession>A0ABS2TZD7</accession>